<feature type="non-terminal residue" evidence="9">
    <location>
        <position position="1"/>
    </location>
</feature>
<evidence type="ECO:0000313" key="9">
    <source>
        <dbReference type="EMBL" id="NXW11413.1"/>
    </source>
</evidence>
<dbReference type="SUPFAM" id="SSF47323">
    <property type="entry name" value="Anticodon-binding domain of a subclass of class I aminoacyl-tRNA synthetases"/>
    <property type="match status" value="1"/>
</dbReference>
<dbReference type="PANTHER" id="PTHR11946:SF71">
    <property type="entry name" value="VALINE--TRNA LIGASE, MITOCHONDRIAL"/>
    <property type="match status" value="1"/>
</dbReference>
<dbReference type="InterPro" id="IPR013155">
    <property type="entry name" value="M/V/L/I-tRNA-synth_anticd-bd"/>
</dbReference>
<keyword evidence="2" id="KW-0436">Ligase</keyword>
<dbReference type="EC" id="6.1.1.9" evidence="1"/>
<keyword evidence="10" id="KW-1185">Reference proteome</keyword>
<evidence type="ECO:0000256" key="2">
    <source>
        <dbReference type="ARBA" id="ARBA00022598"/>
    </source>
</evidence>
<feature type="non-terminal residue" evidence="9">
    <location>
        <position position="70"/>
    </location>
</feature>
<reference evidence="9 10" key="1">
    <citation type="submission" date="2019-09" db="EMBL/GenBank/DDBJ databases">
        <title>Bird 10,000 Genomes (B10K) Project - Family phase.</title>
        <authorList>
            <person name="Zhang G."/>
        </authorList>
    </citation>
    <scope>NUCLEOTIDE SEQUENCE [LARGE SCALE GENOMIC DNA]</scope>
    <source>
        <strain evidence="9">B10K-DU-006-09</strain>
        <tissue evidence="9">Muscle</tissue>
    </source>
</reference>
<dbReference type="Gene3D" id="1.10.730.10">
    <property type="entry name" value="Isoleucyl-tRNA Synthetase, Domain 1"/>
    <property type="match status" value="1"/>
</dbReference>
<organism evidence="9 10">
    <name type="scientific">Fregetta grallaria</name>
    <name type="common">White-bellied storm-petrel</name>
    <name type="synonym">Procellaria grallaria</name>
    <dbReference type="NCBI Taxonomy" id="79628"/>
    <lineage>
        <taxon>Eukaryota</taxon>
        <taxon>Metazoa</taxon>
        <taxon>Chordata</taxon>
        <taxon>Craniata</taxon>
        <taxon>Vertebrata</taxon>
        <taxon>Euteleostomi</taxon>
        <taxon>Archelosauria</taxon>
        <taxon>Archosauria</taxon>
        <taxon>Dinosauria</taxon>
        <taxon>Saurischia</taxon>
        <taxon>Theropoda</taxon>
        <taxon>Coelurosauria</taxon>
        <taxon>Aves</taxon>
        <taxon>Neognathae</taxon>
        <taxon>Neoaves</taxon>
        <taxon>Aequornithes</taxon>
        <taxon>Procellariiformes</taxon>
        <taxon>Hydrobatidae</taxon>
        <taxon>Fregetta</taxon>
    </lineage>
</organism>
<dbReference type="GO" id="GO:0004832">
    <property type="term" value="F:valine-tRNA ligase activity"/>
    <property type="evidence" value="ECO:0007669"/>
    <property type="project" value="UniProtKB-EC"/>
</dbReference>
<evidence type="ECO:0000256" key="5">
    <source>
        <dbReference type="ARBA" id="ARBA00022917"/>
    </source>
</evidence>
<evidence type="ECO:0000256" key="4">
    <source>
        <dbReference type="ARBA" id="ARBA00022840"/>
    </source>
</evidence>
<dbReference type="PANTHER" id="PTHR11946">
    <property type="entry name" value="VALYL-TRNA SYNTHETASES"/>
    <property type="match status" value="1"/>
</dbReference>
<keyword evidence="6" id="KW-0030">Aminoacyl-tRNA synthetase</keyword>
<dbReference type="GO" id="GO:0005524">
    <property type="term" value="F:ATP binding"/>
    <property type="evidence" value="ECO:0007669"/>
    <property type="project" value="UniProtKB-KW"/>
</dbReference>
<dbReference type="GO" id="GO:0005829">
    <property type="term" value="C:cytosol"/>
    <property type="evidence" value="ECO:0007669"/>
    <property type="project" value="TreeGrafter"/>
</dbReference>
<dbReference type="InterPro" id="IPR002303">
    <property type="entry name" value="Valyl-tRNA_ligase"/>
</dbReference>
<evidence type="ECO:0000256" key="1">
    <source>
        <dbReference type="ARBA" id="ARBA00013169"/>
    </source>
</evidence>
<evidence type="ECO:0000256" key="7">
    <source>
        <dbReference type="ARBA" id="ARBA00029936"/>
    </source>
</evidence>
<gene>
    <name evidence="9" type="primary">Vars2_0</name>
    <name evidence="9" type="ORF">FREGRA_R15404</name>
</gene>
<keyword evidence="5" id="KW-0648">Protein biosynthesis</keyword>
<accession>A0A7L3ZD36</accession>
<comment type="caution">
    <text evidence="9">The sequence shown here is derived from an EMBL/GenBank/DDBJ whole genome shotgun (WGS) entry which is preliminary data.</text>
</comment>
<dbReference type="Pfam" id="PF08264">
    <property type="entry name" value="Anticodon_1"/>
    <property type="match status" value="1"/>
</dbReference>
<evidence type="ECO:0000259" key="8">
    <source>
        <dbReference type="Pfam" id="PF08264"/>
    </source>
</evidence>
<dbReference type="InterPro" id="IPR009080">
    <property type="entry name" value="tRNAsynth_Ia_anticodon-bd"/>
</dbReference>
<sequence>RRMEALEVHGAMAAVHHFWLRSFCDVYLETAKPTLRHPTAGTETRQTLLSCAELGLRLLAPFAPFLSEEL</sequence>
<keyword evidence="3" id="KW-0547">Nucleotide-binding</keyword>
<dbReference type="AlphaFoldDB" id="A0A7L3ZD36"/>
<proteinExistence type="predicted"/>
<protein>
    <recommendedName>
        <fullName evidence="1">valine--tRNA ligase</fullName>
        <ecNumber evidence="1">6.1.1.9</ecNumber>
    </recommendedName>
    <alternativeName>
        <fullName evidence="7">Valyl-tRNA synthetase</fullName>
    </alternativeName>
</protein>
<name>A0A7L3ZD36_FREGA</name>
<feature type="domain" description="Methionyl/Valyl/Leucyl/Isoleucyl-tRNA synthetase anticodon-binding" evidence="8">
    <location>
        <begin position="3"/>
        <end position="70"/>
    </location>
</feature>
<dbReference type="GO" id="GO:0006438">
    <property type="term" value="P:valyl-tRNA aminoacylation"/>
    <property type="evidence" value="ECO:0007669"/>
    <property type="project" value="InterPro"/>
</dbReference>
<dbReference type="Proteomes" id="UP000563060">
    <property type="component" value="Unassembled WGS sequence"/>
</dbReference>
<evidence type="ECO:0000313" key="10">
    <source>
        <dbReference type="Proteomes" id="UP000563060"/>
    </source>
</evidence>
<keyword evidence="4" id="KW-0067">ATP-binding</keyword>
<evidence type="ECO:0000256" key="6">
    <source>
        <dbReference type="ARBA" id="ARBA00023146"/>
    </source>
</evidence>
<evidence type="ECO:0000256" key="3">
    <source>
        <dbReference type="ARBA" id="ARBA00022741"/>
    </source>
</evidence>
<dbReference type="EMBL" id="VZZT01005865">
    <property type="protein sequence ID" value="NXW11413.1"/>
    <property type="molecule type" value="Genomic_DNA"/>
</dbReference>